<dbReference type="AlphaFoldDB" id="A0A310SAM8"/>
<keyword evidence="1" id="KW-0732">Signal</keyword>
<dbReference type="OrthoDB" id="7615570at2759"/>
<gene>
    <name evidence="2" type="ORF">WN48_03850</name>
</gene>
<proteinExistence type="predicted"/>
<evidence type="ECO:0000256" key="1">
    <source>
        <dbReference type="SAM" id="SignalP"/>
    </source>
</evidence>
<feature type="chain" id="PRO_5016274935" evidence="1">
    <location>
        <begin position="26"/>
        <end position="194"/>
    </location>
</feature>
<organism evidence="2 3">
    <name type="scientific">Eufriesea mexicana</name>
    <dbReference type="NCBI Taxonomy" id="516756"/>
    <lineage>
        <taxon>Eukaryota</taxon>
        <taxon>Metazoa</taxon>
        <taxon>Ecdysozoa</taxon>
        <taxon>Arthropoda</taxon>
        <taxon>Hexapoda</taxon>
        <taxon>Insecta</taxon>
        <taxon>Pterygota</taxon>
        <taxon>Neoptera</taxon>
        <taxon>Endopterygota</taxon>
        <taxon>Hymenoptera</taxon>
        <taxon>Apocrita</taxon>
        <taxon>Aculeata</taxon>
        <taxon>Apoidea</taxon>
        <taxon>Anthophila</taxon>
        <taxon>Apidae</taxon>
        <taxon>Eufriesea</taxon>
    </lineage>
</organism>
<evidence type="ECO:0000313" key="3">
    <source>
        <dbReference type="Proteomes" id="UP000250275"/>
    </source>
</evidence>
<evidence type="ECO:0000313" key="2">
    <source>
        <dbReference type="EMBL" id="OAD51934.1"/>
    </source>
</evidence>
<name>A0A310SAM8_9HYME</name>
<keyword evidence="3" id="KW-1185">Reference proteome</keyword>
<dbReference type="Proteomes" id="UP000250275">
    <property type="component" value="Unassembled WGS sequence"/>
</dbReference>
<sequence>MNALAILFLSTLICALGGGPSRCIAVPTMSAYQELPGNVTNEIVCAIDNLLFDIESMLLSWIDSDETGTSEETSESAEISLYVIQRHRRALVSQISDLLPKSLTSFMQIPVDYLHESMDSAQNLIGQQISSVIDEVISTVLNFMSTKGLPAIHSALNEMAKTDRLPASVNNMIDQFNSIYEILKFLRFIRPNGN</sequence>
<reference evidence="2 3" key="1">
    <citation type="submission" date="2015-07" db="EMBL/GenBank/DDBJ databases">
        <title>The genome of Eufriesea mexicana.</title>
        <authorList>
            <person name="Pan H."/>
            <person name="Kapheim K."/>
        </authorList>
    </citation>
    <scope>NUCLEOTIDE SEQUENCE [LARGE SCALE GENOMIC DNA]</scope>
    <source>
        <strain evidence="2">0111107269</strain>
        <tissue evidence="2">Whole body</tissue>
    </source>
</reference>
<feature type="signal peptide" evidence="1">
    <location>
        <begin position="1"/>
        <end position="25"/>
    </location>
</feature>
<protein>
    <submittedName>
        <fullName evidence="2">Uncharacterized protein</fullName>
    </submittedName>
</protein>
<accession>A0A310SAM8</accession>
<dbReference type="EMBL" id="KQ780658">
    <property type="protein sequence ID" value="OAD51934.1"/>
    <property type="molecule type" value="Genomic_DNA"/>
</dbReference>